<gene>
    <name evidence="2" type="ORF">EGH25_05220</name>
</gene>
<dbReference type="EMBL" id="RKLV01000004">
    <property type="protein sequence ID" value="MCX2818752.1"/>
    <property type="molecule type" value="Genomic_DNA"/>
</dbReference>
<dbReference type="AlphaFoldDB" id="A0A9Q4GGJ2"/>
<dbReference type="RefSeq" id="WP_266086593.1">
    <property type="nucleotide sequence ID" value="NZ_RKLV01000004.1"/>
</dbReference>
<dbReference type="InterPro" id="IPR055693">
    <property type="entry name" value="DUF7269"/>
</dbReference>
<feature type="transmembrane region" description="Helical" evidence="1">
    <location>
        <begin position="52"/>
        <end position="72"/>
    </location>
</feature>
<evidence type="ECO:0000256" key="1">
    <source>
        <dbReference type="SAM" id="Phobius"/>
    </source>
</evidence>
<proteinExistence type="predicted"/>
<reference evidence="2" key="1">
    <citation type="submission" date="2022-09" db="EMBL/GenBank/DDBJ databases">
        <title>Haloadaptaus new haloarchaeum isolated from saline soil.</title>
        <authorList>
            <person name="Duran-Viseras A."/>
            <person name="Sanchez-Porro C."/>
            <person name="Ventosa A."/>
        </authorList>
    </citation>
    <scope>NUCLEOTIDE SEQUENCE</scope>
    <source>
        <strain evidence="2">F3-133</strain>
    </source>
</reference>
<keyword evidence="3" id="KW-1185">Reference proteome</keyword>
<evidence type="ECO:0000313" key="2">
    <source>
        <dbReference type="EMBL" id="MCX2818752.1"/>
    </source>
</evidence>
<protein>
    <submittedName>
        <fullName evidence="2">Uncharacterized protein</fullName>
    </submittedName>
</protein>
<name>A0A9Q4GGJ2_9EURY</name>
<sequence>MKRKTVVRIGAKALVFLLGAGTVAVGGVFLLQPSLADSFGFVDRLRVTVGNDYFLVAGIAGVAVLFGLIFAYQGRAGTVRQAETPDAEGAQAVPAPGDDFDELVTEARGWRSGEAKDEIRERVREAGVDVVASTRNCSRYEAENRVDGGGWTADRYASSFLGGSDAPKLPLLTRLQVAYGGSPFETAVERTVDEVYAVMREDETVREEDDG</sequence>
<dbReference type="Proteomes" id="UP001149411">
    <property type="component" value="Unassembled WGS sequence"/>
</dbReference>
<keyword evidence="1" id="KW-1133">Transmembrane helix</keyword>
<dbReference type="Pfam" id="PF23933">
    <property type="entry name" value="DUF7269"/>
    <property type="match status" value="1"/>
</dbReference>
<comment type="caution">
    <text evidence="2">The sequence shown here is derived from an EMBL/GenBank/DDBJ whole genome shotgun (WGS) entry which is preliminary data.</text>
</comment>
<keyword evidence="1" id="KW-0472">Membrane</keyword>
<accession>A0A9Q4GGJ2</accession>
<keyword evidence="1" id="KW-0812">Transmembrane</keyword>
<organism evidence="2 3">
    <name type="scientific">Halorutilus salinus</name>
    <dbReference type="NCBI Taxonomy" id="2487751"/>
    <lineage>
        <taxon>Archaea</taxon>
        <taxon>Methanobacteriati</taxon>
        <taxon>Methanobacteriota</taxon>
        <taxon>Stenosarchaea group</taxon>
        <taxon>Halobacteria</taxon>
        <taxon>Halorutilales</taxon>
        <taxon>Halorutilaceae</taxon>
        <taxon>Halorutilus</taxon>
    </lineage>
</organism>
<evidence type="ECO:0000313" key="3">
    <source>
        <dbReference type="Proteomes" id="UP001149411"/>
    </source>
</evidence>